<feature type="domain" description="Response regulatory" evidence="8">
    <location>
        <begin position="2"/>
        <end position="116"/>
    </location>
</feature>
<keyword evidence="5" id="KW-0804">Transcription</keyword>
<evidence type="ECO:0000256" key="5">
    <source>
        <dbReference type="ARBA" id="ARBA00023163"/>
    </source>
</evidence>
<comment type="caution">
    <text evidence="10">The sequence shown here is derived from an EMBL/GenBank/DDBJ whole genome shotgun (WGS) entry which is preliminary data.</text>
</comment>
<dbReference type="PROSITE" id="PS50110">
    <property type="entry name" value="RESPONSE_REGULATORY"/>
    <property type="match status" value="1"/>
</dbReference>
<dbReference type="GO" id="GO:0006355">
    <property type="term" value="P:regulation of DNA-templated transcription"/>
    <property type="evidence" value="ECO:0007669"/>
    <property type="project" value="InterPro"/>
</dbReference>
<feature type="DNA-binding region" description="OmpR/PhoB-type" evidence="7">
    <location>
        <begin position="124"/>
        <end position="223"/>
    </location>
</feature>
<dbReference type="PANTHER" id="PTHR48111:SF22">
    <property type="entry name" value="REGULATOR OF RPOS"/>
    <property type="match status" value="1"/>
</dbReference>
<dbReference type="GO" id="GO:0032993">
    <property type="term" value="C:protein-DNA complex"/>
    <property type="evidence" value="ECO:0007669"/>
    <property type="project" value="TreeGrafter"/>
</dbReference>
<dbReference type="SMART" id="SM00862">
    <property type="entry name" value="Trans_reg_C"/>
    <property type="match status" value="1"/>
</dbReference>
<dbReference type="STRING" id="1798491.A3C87_00280"/>
<dbReference type="PROSITE" id="PS51755">
    <property type="entry name" value="OMPR_PHOB"/>
    <property type="match status" value="1"/>
</dbReference>
<dbReference type="EMBL" id="MFLE01000014">
    <property type="protein sequence ID" value="OGG61820.1"/>
    <property type="molecule type" value="Genomic_DNA"/>
</dbReference>
<dbReference type="Pfam" id="PF00072">
    <property type="entry name" value="Response_reg"/>
    <property type="match status" value="1"/>
</dbReference>
<evidence type="ECO:0000256" key="4">
    <source>
        <dbReference type="ARBA" id="ARBA00023125"/>
    </source>
</evidence>
<evidence type="ECO:0000313" key="11">
    <source>
        <dbReference type="Proteomes" id="UP000176511"/>
    </source>
</evidence>
<evidence type="ECO:0000256" key="6">
    <source>
        <dbReference type="PROSITE-ProRule" id="PRU00169"/>
    </source>
</evidence>
<evidence type="ECO:0000256" key="2">
    <source>
        <dbReference type="ARBA" id="ARBA00023012"/>
    </source>
</evidence>
<evidence type="ECO:0000256" key="7">
    <source>
        <dbReference type="PROSITE-ProRule" id="PRU01091"/>
    </source>
</evidence>
<dbReference type="GO" id="GO:0000976">
    <property type="term" value="F:transcription cis-regulatory region binding"/>
    <property type="evidence" value="ECO:0007669"/>
    <property type="project" value="TreeGrafter"/>
</dbReference>
<evidence type="ECO:0000313" key="10">
    <source>
        <dbReference type="EMBL" id="OGG61820.1"/>
    </source>
</evidence>
<dbReference type="GO" id="GO:0000156">
    <property type="term" value="F:phosphorelay response regulator activity"/>
    <property type="evidence" value="ECO:0007669"/>
    <property type="project" value="TreeGrafter"/>
</dbReference>
<keyword evidence="4 7" id="KW-0238">DNA-binding</keyword>
<evidence type="ECO:0000256" key="1">
    <source>
        <dbReference type="ARBA" id="ARBA00022553"/>
    </source>
</evidence>
<dbReference type="Proteomes" id="UP000176511">
    <property type="component" value="Unassembled WGS sequence"/>
</dbReference>
<proteinExistence type="predicted"/>
<dbReference type="PANTHER" id="PTHR48111">
    <property type="entry name" value="REGULATOR OF RPOS"/>
    <property type="match status" value="1"/>
</dbReference>
<evidence type="ECO:0008006" key="12">
    <source>
        <dbReference type="Google" id="ProtNLM"/>
    </source>
</evidence>
<dbReference type="Gene3D" id="3.40.50.2300">
    <property type="match status" value="1"/>
</dbReference>
<evidence type="ECO:0000259" key="9">
    <source>
        <dbReference type="PROSITE" id="PS51755"/>
    </source>
</evidence>
<feature type="domain" description="OmpR/PhoB-type" evidence="9">
    <location>
        <begin position="124"/>
        <end position="223"/>
    </location>
</feature>
<keyword evidence="1 6" id="KW-0597">Phosphoprotein</keyword>
<dbReference type="AlphaFoldDB" id="A0A1F6DKJ1"/>
<dbReference type="InterPro" id="IPR001867">
    <property type="entry name" value="OmpR/PhoB-type_DNA-bd"/>
</dbReference>
<dbReference type="InterPro" id="IPR039420">
    <property type="entry name" value="WalR-like"/>
</dbReference>
<feature type="modified residue" description="4-aspartylphosphate" evidence="6">
    <location>
        <position position="51"/>
    </location>
</feature>
<sequence>MKILTIDDDPTIQELFLTGLCSEGFDITQAYNAKDGLELIESQVFDCIILDNMLPDIAGVSLCAMIRDKGIDTPIIALSVQTATDQKVAFFNAGADDYMEKPFTFSELIARIHAVTRRGTTKTPDIISYRTITYDLHNDKLTVGGETVYLTHREAKLLEYLLLNRGTLLTRAMIYEHVWNMRADPFSNSIEAHILALRRKLGSPRNAKDSIIKTVPGRGYMID</sequence>
<dbReference type="Pfam" id="PF00486">
    <property type="entry name" value="Trans_reg_C"/>
    <property type="match status" value="1"/>
</dbReference>
<dbReference type="InterPro" id="IPR011006">
    <property type="entry name" value="CheY-like_superfamily"/>
</dbReference>
<accession>A0A1F6DKJ1</accession>
<organism evidence="10 11">
    <name type="scientific">Candidatus Kaiserbacteria bacterium RIFCSPHIGHO2_02_FULL_49_34</name>
    <dbReference type="NCBI Taxonomy" id="1798491"/>
    <lineage>
        <taxon>Bacteria</taxon>
        <taxon>Candidatus Kaiseribacteriota</taxon>
    </lineage>
</organism>
<dbReference type="InterPro" id="IPR036388">
    <property type="entry name" value="WH-like_DNA-bd_sf"/>
</dbReference>
<gene>
    <name evidence="10" type="ORF">A3C87_00280</name>
</gene>
<dbReference type="GO" id="GO:0005829">
    <property type="term" value="C:cytosol"/>
    <property type="evidence" value="ECO:0007669"/>
    <property type="project" value="TreeGrafter"/>
</dbReference>
<dbReference type="InterPro" id="IPR001789">
    <property type="entry name" value="Sig_transdc_resp-reg_receiver"/>
</dbReference>
<dbReference type="Gene3D" id="1.10.10.10">
    <property type="entry name" value="Winged helix-like DNA-binding domain superfamily/Winged helix DNA-binding domain"/>
    <property type="match status" value="1"/>
</dbReference>
<protein>
    <recommendedName>
        <fullName evidence="12">DNA-binding response regulator</fullName>
    </recommendedName>
</protein>
<keyword evidence="3" id="KW-0805">Transcription regulation</keyword>
<evidence type="ECO:0000256" key="3">
    <source>
        <dbReference type="ARBA" id="ARBA00023015"/>
    </source>
</evidence>
<name>A0A1F6DKJ1_9BACT</name>
<reference evidence="10 11" key="1">
    <citation type="journal article" date="2016" name="Nat. Commun.">
        <title>Thousands of microbial genomes shed light on interconnected biogeochemical processes in an aquifer system.</title>
        <authorList>
            <person name="Anantharaman K."/>
            <person name="Brown C.T."/>
            <person name="Hug L.A."/>
            <person name="Sharon I."/>
            <person name="Castelle C.J."/>
            <person name="Probst A.J."/>
            <person name="Thomas B.C."/>
            <person name="Singh A."/>
            <person name="Wilkins M.J."/>
            <person name="Karaoz U."/>
            <person name="Brodie E.L."/>
            <person name="Williams K.H."/>
            <person name="Hubbard S.S."/>
            <person name="Banfield J.F."/>
        </authorList>
    </citation>
    <scope>NUCLEOTIDE SEQUENCE [LARGE SCALE GENOMIC DNA]</scope>
</reference>
<dbReference type="SMART" id="SM00448">
    <property type="entry name" value="REC"/>
    <property type="match status" value="1"/>
</dbReference>
<dbReference type="CDD" id="cd00383">
    <property type="entry name" value="trans_reg_C"/>
    <property type="match status" value="1"/>
</dbReference>
<evidence type="ECO:0000259" key="8">
    <source>
        <dbReference type="PROSITE" id="PS50110"/>
    </source>
</evidence>
<dbReference type="SUPFAM" id="SSF52172">
    <property type="entry name" value="CheY-like"/>
    <property type="match status" value="1"/>
</dbReference>
<keyword evidence="2" id="KW-0902">Two-component regulatory system</keyword>